<keyword evidence="4" id="KW-1185">Reference proteome</keyword>
<evidence type="ECO:0008006" key="5">
    <source>
        <dbReference type="Google" id="ProtNLM"/>
    </source>
</evidence>
<accession>A0A7N0UCA6</accession>
<dbReference type="Gene3D" id="1.25.10.10">
    <property type="entry name" value="Leucine-rich Repeat Variant"/>
    <property type="match status" value="1"/>
</dbReference>
<sequence>MQDKNDFELSTLPALVPVLSAAAGETLLLLVKRADLIISKTSQEHLISHVLPLIVRAYEDNDARVQEEVLRKSAALAKQLDVQLVKQAILPRVHGLALKTTVAAVRVNALLCLAELVNTLDKHAVLDILQTIQRCTAVDRSAPTLMCTLGIANSILKQYGVDFVTEHVLSMLIPLLTAPQLNVQQFAKYMFFVKDILRKIEEKRGVVTTDSGITDMKLFPNGDGSKFDAQKKANIPIAPTIKNSPSWDEDWGPTKQGAKFPTSSSSPSLSIGSSSQQNQLTANVERNNVISSLSKSSTSTVHLSQESSQSVASVDIEWPPRASSGFTSSIGTETQSQNPGPPLSSSSEDFDPFADWPPRPTGFINGTAPSSNTISWSNNASSQINSMSSWGLGSQAHTLHGQTQVGATPVGGSPNNIGMGSSQIPIGFMKQNQGIATSSSSSYDKKQMGIASVFGSAKSDQQHSALRLAPPPTTAVGRGRGVSQSRPTHAKSASDQPPLLDLL</sequence>
<dbReference type="AlphaFoldDB" id="A0A7N0UCA6"/>
<feature type="compositionally biased region" description="Polar residues" evidence="2">
    <location>
        <begin position="367"/>
        <end position="376"/>
    </location>
</feature>
<dbReference type="PANTHER" id="PTHR12984">
    <property type="entry name" value="SCY1-RELATED S/T PROTEIN KINASE-LIKE"/>
    <property type="match status" value="1"/>
</dbReference>
<dbReference type="Gramene" id="Kaladp0058s0513.1.v1.1">
    <property type="protein sequence ID" value="Kaladp0058s0513.1.v1.1"/>
    <property type="gene ID" value="Kaladp0058s0513.v1.1"/>
</dbReference>
<organism evidence="3 4">
    <name type="scientific">Kalanchoe fedtschenkoi</name>
    <name type="common">Lavender scallops</name>
    <name type="synonym">South American air plant</name>
    <dbReference type="NCBI Taxonomy" id="63787"/>
    <lineage>
        <taxon>Eukaryota</taxon>
        <taxon>Viridiplantae</taxon>
        <taxon>Streptophyta</taxon>
        <taxon>Embryophyta</taxon>
        <taxon>Tracheophyta</taxon>
        <taxon>Spermatophyta</taxon>
        <taxon>Magnoliopsida</taxon>
        <taxon>eudicotyledons</taxon>
        <taxon>Gunneridae</taxon>
        <taxon>Pentapetalae</taxon>
        <taxon>Saxifragales</taxon>
        <taxon>Crassulaceae</taxon>
        <taxon>Kalanchoe</taxon>
    </lineage>
</organism>
<dbReference type="InterPro" id="IPR021133">
    <property type="entry name" value="HEAT_type_2"/>
</dbReference>
<dbReference type="PROSITE" id="PS50077">
    <property type="entry name" value="HEAT_REPEAT"/>
    <property type="match status" value="1"/>
</dbReference>
<name>A0A7N0UCA6_KALFE</name>
<dbReference type="PANTHER" id="PTHR12984:SF6">
    <property type="entry name" value="SCY1-LIKE PROTEIN 2"/>
    <property type="match status" value="1"/>
</dbReference>
<dbReference type="EnsemblPlants" id="Kaladp0058s0513.1.v1.1">
    <property type="protein sequence ID" value="Kaladp0058s0513.1.v1.1"/>
    <property type="gene ID" value="Kaladp0058s0513.v1.1"/>
</dbReference>
<protein>
    <recommendedName>
        <fullName evidence="5">SCY1-like protein 2</fullName>
    </recommendedName>
</protein>
<feature type="compositionally biased region" description="Polar residues" evidence="2">
    <location>
        <begin position="324"/>
        <end position="347"/>
    </location>
</feature>
<evidence type="ECO:0000256" key="2">
    <source>
        <dbReference type="SAM" id="MobiDB-lite"/>
    </source>
</evidence>
<proteinExistence type="predicted"/>
<evidence type="ECO:0000256" key="1">
    <source>
        <dbReference type="PROSITE-ProRule" id="PRU00103"/>
    </source>
</evidence>
<feature type="compositionally biased region" description="Polar residues" evidence="2">
    <location>
        <begin position="413"/>
        <end position="424"/>
    </location>
</feature>
<dbReference type="Proteomes" id="UP000594263">
    <property type="component" value="Unplaced"/>
</dbReference>
<feature type="compositionally biased region" description="Low complexity" evidence="2">
    <location>
        <begin position="295"/>
        <end position="304"/>
    </location>
</feature>
<evidence type="ECO:0000313" key="4">
    <source>
        <dbReference type="Proteomes" id="UP000594263"/>
    </source>
</evidence>
<evidence type="ECO:0000313" key="3">
    <source>
        <dbReference type="EnsemblPlants" id="Kaladp0058s0513.1.v1.1"/>
    </source>
</evidence>
<feature type="region of interest" description="Disordered" evidence="2">
    <location>
        <begin position="404"/>
        <end position="424"/>
    </location>
</feature>
<feature type="repeat" description="HEAT" evidence="1">
    <location>
        <begin position="50"/>
        <end position="87"/>
    </location>
</feature>
<dbReference type="InterPro" id="IPR016024">
    <property type="entry name" value="ARM-type_fold"/>
</dbReference>
<feature type="region of interest" description="Disordered" evidence="2">
    <location>
        <begin position="227"/>
        <end position="280"/>
    </location>
</feature>
<feature type="region of interest" description="Disordered" evidence="2">
    <location>
        <begin position="295"/>
        <end position="376"/>
    </location>
</feature>
<feature type="compositionally biased region" description="Low complexity" evidence="2">
    <location>
        <begin position="263"/>
        <end position="275"/>
    </location>
</feature>
<feature type="region of interest" description="Disordered" evidence="2">
    <location>
        <begin position="454"/>
        <end position="503"/>
    </location>
</feature>
<dbReference type="OMA" id="SSHNIMN"/>
<feature type="compositionally biased region" description="Polar residues" evidence="2">
    <location>
        <begin position="482"/>
        <end position="495"/>
    </location>
</feature>
<dbReference type="InterPro" id="IPR011989">
    <property type="entry name" value="ARM-like"/>
</dbReference>
<dbReference type="InterPro" id="IPR051177">
    <property type="entry name" value="CIK-Related_Protein"/>
</dbReference>
<reference evidence="3" key="1">
    <citation type="submission" date="2021-01" db="UniProtKB">
        <authorList>
            <consortium name="EnsemblPlants"/>
        </authorList>
    </citation>
    <scope>IDENTIFICATION</scope>
</reference>
<dbReference type="SUPFAM" id="SSF48371">
    <property type="entry name" value="ARM repeat"/>
    <property type="match status" value="1"/>
</dbReference>